<proteinExistence type="predicted"/>
<dbReference type="EMBL" id="UINC01054821">
    <property type="protein sequence ID" value="SVB72988.1"/>
    <property type="molecule type" value="Genomic_DNA"/>
</dbReference>
<sequence>MGEQVPSSEHAVCVSLPTMSDVIGYEERDPHVMAKVQTGYPRFVIHKYIARMAEELLTESGLVDRIGFAVTSVNAAKELGEFLGTDEFSIEQREGFVF</sequence>
<reference evidence="1" key="1">
    <citation type="submission" date="2018-05" db="EMBL/GenBank/DDBJ databases">
        <authorList>
            <person name="Lanie J.A."/>
            <person name="Ng W.-L."/>
            <person name="Kazmierczak K.M."/>
            <person name="Andrzejewski T.M."/>
            <person name="Davidsen T.M."/>
            <person name="Wayne K.J."/>
            <person name="Tettelin H."/>
            <person name="Glass J.I."/>
            <person name="Rusch D."/>
            <person name="Podicherti R."/>
            <person name="Tsui H.-C.T."/>
            <person name="Winkler M.E."/>
        </authorList>
    </citation>
    <scope>NUCLEOTIDE SEQUENCE</scope>
</reference>
<organism evidence="1">
    <name type="scientific">marine metagenome</name>
    <dbReference type="NCBI Taxonomy" id="408172"/>
    <lineage>
        <taxon>unclassified sequences</taxon>
        <taxon>metagenomes</taxon>
        <taxon>ecological metagenomes</taxon>
    </lineage>
</organism>
<name>A0A382GCN8_9ZZZZ</name>
<gene>
    <name evidence="1" type="ORF">METZ01_LOCUS225842</name>
</gene>
<dbReference type="AlphaFoldDB" id="A0A382GCN8"/>
<protein>
    <submittedName>
        <fullName evidence="1">Uncharacterized protein</fullName>
    </submittedName>
</protein>
<dbReference type="GO" id="GO:0019346">
    <property type="term" value="P:transsulfuration"/>
    <property type="evidence" value="ECO:0007669"/>
    <property type="project" value="TreeGrafter"/>
</dbReference>
<accession>A0A382GCN8</accession>
<feature type="non-terminal residue" evidence="1">
    <location>
        <position position="98"/>
    </location>
</feature>
<dbReference type="InterPro" id="IPR051750">
    <property type="entry name" value="Trans-sulfuration_enzymes"/>
</dbReference>
<evidence type="ECO:0000313" key="1">
    <source>
        <dbReference type="EMBL" id="SVB72988.1"/>
    </source>
</evidence>
<dbReference type="GO" id="GO:0003962">
    <property type="term" value="F:cystathionine gamma-synthase activity"/>
    <property type="evidence" value="ECO:0007669"/>
    <property type="project" value="TreeGrafter"/>
</dbReference>
<dbReference type="PANTHER" id="PTHR42699">
    <property type="match status" value="1"/>
</dbReference>
<dbReference type="PANTHER" id="PTHR42699:SF1">
    <property type="entry name" value="CYSTATHIONINE GAMMA-SYNTHASE-RELATED"/>
    <property type="match status" value="1"/>
</dbReference>